<keyword evidence="2" id="KW-1185">Reference proteome</keyword>
<accession>A0A2R8BD55</accession>
<dbReference type="Proteomes" id="UP000244880">
    <property type="component" value="Unassembled WGS sequence"/>
</dbReference>
<gene>
    <name evidence="1" type="ORF">ASD8599_01747</name>
</gene>
<reference evidence="1 2" key="1">
    <citation type="submission" date="2018-03" db="EMBL/GenBank/DDBJ databases">
        <authorList>
            <person name="Keele B.F."/>
        </authorList>
    </citation>
    <scope>NUCLEOTIDE SEQUENCE [LARGE SCALE GENOMIC DNA]</scope>
    <source>
        <strain evidence="1 2">CECT 8599</strain>
    </source>
</reference>
<evidence type="ECO:0000313" key="2">
    <source>
        <dbReference type="Proteomes" id="UP000244880"/>
    </source>
</evidence>
<sequence length="126" mass="13805">MINWPKPTAQVEPYVLALGPEKAVEFLLEFGGAKMTFPRSPGPSSELVQFLGMPDATALCAQMNFAPTDVPNAKLWLAHALAARGLSKERIARKLHVSRVWVRGSLKRLPTGAPRPPEPLPLFPKL</sequence>
<name>A0A2R8BD55_9RHOB</name>
<dbReference type="AlphaFoldDB" id="A0A2R8BD55"/>
<proteinExistence type="predicted"/>
<evidence type="ECO:0000313" key="1">
    <source>
        <dbReference type="EMBL" id="SPH21006.1"/>
    </source>
</evidence>
<protein>
    <submittedName>
        <fullName evidence="1">Uncharacterized protein</fullName>
    </submittedName>
</protein>
<dbReference type="EMBL" id="OMOR01000001">
    <property type="protein sequence ID" value="SPH21006.1"/>
    <property type="molecule type" value="Genomic_DNA"/>
</dbReference>
<organism evidence="1 2">
    <name type="scientific">Ascidiaceihabitans donghaensis</name>
    <dbReference type="NCBI Taxonomy" id="1510460"/>
    <lineage>
        <taxon>Bacteria</taxon>
        <taxon>Pseudomonadati</taxon>
        <taxon>Pseudomonadota</taxon>
        <taxon>Alphaproteobacteria</taxon>
        <taxon>Rhodobacterales</taxon>
        <taxon>Paracoccaceae</taxon>
        <taxon>Ascidiaceihabitans</taxon>
    </lineage>
</organism>